<gene>
    <name evidence="1" type="ORF">B0H16DRAFT_1711386</name>
</gene>
<reference evidence="1" key="1">
    <citation type="submission" date="2023-03" db="EMBL/GenBank/DDBJ databases">
        <title>Massive genome expansion in bonnet fungi (Mycena s.s.) driven by repeated elements and novel gene families across ecological guilds.</title>
        <authorList>
            <consortium name="Lawrence Berkeley National Laboratory"/>
            <person name="Harder C.B."/>
            <person name="Miyauchi S."/>
            <person name="Viragh M."/>
            <person name="Kuo A."/>
            <person name="Thoen E."/>
            <person name="Andreopoulos B."/>
            <person name="Lu D."/>
            <person name="Skrede I."/>
            <person name="Drula E."/>
            <person name="Henrissat B."/>
            <person name="Morin E."/>
            <person name="Kohler A."/>
            <person name="Barry K."/>
            <person name="LaButti K."/>
            <person name="Morin E."/>
            <person name="Salamov A."/>
            <person name="Lipzen A."/>
            <person name="Mereny Z."/>
            <person name="Hegedus B."/>
            <person name="Baldrian P."/>
            <person name="Stursova M."/>
            <person name="Weitz H."/>
            <person name="Taylor A."/>
            <person name="Grigoriev I.V."/>
            <person name="Nagy L.G."/>
            <person name="Martin F."/>
            <person name="Kauserud H."/>
        </authorList>
    </citation>
    <scope>NUCLEOTIDE SEQUENCE</scope>
    <source>
        <strain evidence="1">CBHHK182m</strain>
    </source>
</reference>
<dbReference type="EMBL" id="JARKIB010000006">
    <property type="protein sequence ID" value="KAJ7779041.1"/>
    <property type="molecule type" value="Genomic_DNA"/>
</dbReference>
<accession>A0AAD7NXJ1</accession>
<sequence length="224" mass="25320">MVRFYFHERIRADIFRSTSHFLANAAHGQSFAATRDRGADGVSFWSFKVCEDFDVNRECPWRYPVRPYAVNIFGNVDFAHHLGQRVIVRLGCPIGASCRVQVLYEKQLAQLKLMVEEDHDGMTVEVRSNWFSPTFEGTSYPASDSCFYVSMSESIWRKSDCQPGESLELEASFRFTQTAEGSRGLKRFVAAVSEAWALSDDDMACKGVNFVCDRNPGFGCAICL</sequence>
<evidence type="ECO:0000313" key="1">
    <source>
        <dbReference type="EMBL" id="KAJ7779041.1"/>
    </source>
</evidence>
<dbReference type="AlphaFoldDB" id="A0AAD7NXJ1"/>
<keyword evidence="2" id="KW-1185">Reference proteome</keyword>
<protein>
    <submittedName>
        <fullName evidence="1">Uncharacterized protein</fullName>
    </submittedName>
</protein>
<comment type="caution">
    <text evidence="1">The sequence shown here is derived from an EMBL/GenBank/DDBJ whole genome shotgun (WGS) entry which is preliminary data.</text>
</comment>
<organism evidence="1 2">
    <name type="scientific">Mycena metata</name>
    <dbReference type="NCBI Taxonomy" id="1033252"/>
    <lineage>
        <taxon>Eukaryota</taxon>
        <taxon>Fungi</taxon>
        <taxon>Dikarya</taxon>
        <taxon>Basidiomycota</taxon>
        <taxon>Agaricomycotina</taxon>
        <taxon>Agaricomycetes</taxon>
        <taxon>Agaricomycetidae</taxon>
        <taxon>Agaricales</taxon>
        <taxon>Marasmiineae</taxon>
        <taxon>Mycenaceae</taxon>
        <taxon>Mycena</taxon>
    </lineage>
</organism>
<evidence type="ECO:0000313" key="2">
    <source>
        <dbReference type="Proteomes" id="UP001215598"/>
    </source>
</evidence>
<name>A0AAD7NXJ1_9AGAR</name>
<proteinExistence type="predicted"/>
<dbReference type="Proteomes" id="UP001215598">
    <property type="component" value="Unassembled WGS sequence"/>
</dbReference>